<dbReference type="OrthoDB" id="10255013at2759"/>
<dbReference type="STRING" id="1754191.A0A1Y1VC70"/>
<dbReference type="GO" id="GO:0016192">
    <property type="term" value="P:vesicle-mediated transport"/>
    <property type="evidence" value="ECO:0007669"/>
    <property type="project" value="InterPro"/>
</dbReference>
<evidence type="ECO:0000313" key="2">
    <source>
        <dbReference type="Proteomes" id="UP000193719"/>
    </source>
</evidence>
<protein>
    <submittedName>
        <fullName evidence="1">Uncharacterized protein</fullName>
    </submittedName>
</protein>
<gene>
    <name evidence="1" type="ORF">BCR36DRAFT_444512</name>
</gene>
<evidence type="ECO:0000313" key="1">
    <source>
        <dbReference type="EMBL" id="ORX52564.1"/>
    </source>
</evidence>
<comment type="caution">
    <text evidence="1">The sequence shown here is derived from an EMBL/GenBank/DDBJ whole genome shotgun (WGS) entry which is preliminary data.</text>
</comment>
<dbReference type="SUPFAM" id="SSF47661">
    <property type="entry name" value="t-snare proteins"/>
    <property type="match status" value="1"/>
</dbReference>
<proteinExistence type="predicted"/>
<reference evidence="1 2" key="2">
    <citation type="submission" date="2016-08" db="EMBL/GenBank/DDBJ databases">
        <title>Pervasive Adenine N6-methylation of Active Genes in Fungi.</title>
        <authorList>
            <consortium name="DOE Joint Genome Institute"/>
            <person name="Mondo S.J."/>
            <person name="Dannebaum R.O."/>
            <person name="Kuo R.C."/>
            <person name="Labutti K."/>
            <person name="Haridas S."/>
            <person name="Kuo A."/>
            <person name="Salamov A."/>
            <person name="Ahrendt S.R."/>
            <person name="Lipzen A."/>
            <person name="Sullivan W."/>
            <person name="Andreopoulos W.B."/>
            <person name="Clum A."/>
            <person name="Lindquist E."/>
            <person name="Daum C."/>
            <person name="Ramamoorthy G.K."/>
            <person name="Gryganskyi A."/>
            <person name="Culley D."/>
            <person name="Magnuson J.K."/>
            <person name="James T.Y."/>
            <person name="O'Malley M.A."/>
            <person name="Stajich J.E."/>
            <person name="Spatafora J.W."/>
            <person name="Visel A."/>
            <person name="Grigoriev I.V."/>
        </authorList>
    </citation>
    <scope>NUCLEOTIDE SEQUENCE [LARGE SCALE GENOMIC DNA]</scope>
    <source>
        <strain evidence="2">finn</strain>
    </source>
</reference>
<sequence>MKFKFIKFYNKRFFKKSNKIHASNTNVPCHDQEENYNDAQQKTEIVQVLVDKDFDDKIKYLQTELNYSKEDIKKLSQLQDQLMMNINSAKFSAINKHINRLKIDISSRLRDIGTQLLILSNETKNKTKDKRNNIRISLERKLANDLKHLLKSYNYLKMEHQKKIYKLFKYQYMLSKKRIDLNLLFSF</sequence>
<name>A0A1Y1VC70_9FUNG</name>
<accession>A0A1Y1VC70</accession>
<organism evidence="1 2">
    <name type="scientific">Piromyces finnis</name>
    <dbReference type="NCBI Taxonomy" id="1754191"/>
    <lineage>
        <taxon>Eukaryota</taxon>
        <taxon>Fungi</taxon>
        <taxon>Fungi incertae sedis</taxon>
        <taxon>Chytridiomycota</taxon>
        <taxon>Chytridiomycota incertae sedis</taxon>
        <taxon>Neocallimastigomycetes</taxon>
        <taxon>Neocallimastigales</taxon>
        <taxon>Neocallimastigaceae</taxon>
        <taxon>Piromyces</taxon>
    </lineage>
</organism>
<dbReference type="InterPro" id="IPR010989">
    <property type="entry name" value="SNARE"/>
</dbReference>
<dbReference type="Proteomes" id="UP000193719">
    <property type="component" value="Unassembled WGS sequence"/>
</dbReference>
<dbReference type="EMBL" id="MCFH01000015">
    <property type="protein sequence ID" value="ORX52564.1"/>
    <property type="molecule type" value="Genomic_DNA"/>
</dbReference>
<dbReference type="AlphaFoldDB" id="A0A1Y1VC70"/>
<dbReference type="GO" id="GO:0016020">
    <property type="term" value="C:membrane"/>
    <property type="evidence" value="ECO:0007669"/>
    <property type="project" value="InterPro"/>
</dbReference>
<dbReference type="Gene3D" id="1.20.58.70">
    <property type="match status" value="1"/>
</dbReference>
<keyword evidence="2" id="KW-1185">Reference proteome</keyword>
<reference evidence="1 2" key="1">
    <citation type="submission" date="2016-08" db="EMBL/GenBank/DDBJ databases">
        <title>Genomes of anaerobic fungi encode conserved fungal cellulosomes for biomass hydrolysis.</title>
        <authorList>
            <consortium name="DOE Joint Genome Institute"/>
            <person name="Haitjema C.H."/>
            <person name="Gilmore S.P."/>
            <person name="Henske J.K."/>
            <person name="Solomon K.V."/>
            <person name="De Groot R."/>
            <person name="Kuo A."/>
            <person name="Mondo S.J."/>
            <person name="Salamov A.A."/>
            <person name="Labutti K."/>
            <person name="Zhao Z."/>
            <person name="Chiniquy J."/>
            <person name="Barry K."/>
            <person name="Brewer H.M."/>
            <person name="Purvine S.O."/>
            <person name="Wright A.T."/>
            <person name="Boxma B."/>
            <person name="Van Alen T."/>
            <person name="Hackstein J.H."/>
            <person name="Baker S.E."/>
            <person name="Grigoriev I.V."/>
            <person name="O'Malley M.A."/>
        </authorList>
    </citation>
    <scope>NUCLEOTIDE SEQUENCE [LARGE SCALE GENOMIC DNA]</scope>
    <source>
        <strain evidence="2">finn</strain>
    </source>
</reference>